<evidence type="ECO:0000313" key="3">
    <source>
        <dbReference type="Proteomes" id="UP000323317"/>
    </source>
</evidence>
<keyword evidence="1" id="KW-1133">Transmembrane helix</keyword>
<dbReference type="EMBL" id="VTEH01000017">
    <property type="protein sequence ID" value="TYR73586.1"/>
    <property type="molecule type" value="Genomic_DNA"/>
</dbReference>
<keyword evidence="1" id="KW-0472">Membrane</keyword>
<dbReference type="AlphaFoldDB" id="A0A5D4K988"/>
<comment type="caution">
    <text evidence="2">The sequence shown here is derived from an EMBL/GenBank/DDBJ whole genome shotgun (WGS) entry which is preliminary data.</text>
</comment>
<sequence length="370" mass="42843">MNSVNVDKSFLAQPRVLVLIIVLFIISSLAGIGLLTFLLALCISFSVLSHYFLKHFHNKVTWEFKKYVNISSVDESVKGIIEIENKSSLPVHNFKIAMESNSEKEIVFINDGNDHVESSMYSKTFFLPPKSRYIIEFHLKGKSRGNHHWTNFNMLISDPIRLRTLRLGYANEFLPTFPVMPRIIKVDELKIKSVLQGYRNTNHSFFMDESSIVGTKDYENESFRHIHWMASAKENKLLAKKYQKVNGSEYSILLNLVGKGQFHLRRDMEDLIEYATAVSLYLIKEGCKIELLVNYCTKQNEILRIENDIDRSQLKNMIMALSMINERGIFLPSEQFYRQAFSKKDKKSLALVIGSSPEPTKIDKWLQIKQ</sequence>
<organism evidence="2 3">
    <name type="scientific">Rossellomorea vietnamensis</name>
    <dbReference type="NCBI Taxonomy" id="218284"/>
    <lineage>
        <taxon>Bacteria</taxon>
        <taxon>Bacillati</taxon>
        <taxon>Bacillota</taxon>
        <taxon>Bacilli</taxon>
        <taxon>Bacillales</taxon>
        <taxon>Bacillaceae</taxon>
        <taxon>Rossellomorea</taxon>
    </lineage>
</organism>
<dbReference type="Proteomes" id="UP000323317">
    <property type="component" value="Unassembled WGS sequence"/>
</dbReference>
<dbReference type="RefSeq" id="WP_148948214.1">
    <property type="nucleotide sequence ID" value="NZ_VTEH01000017.1"/>
</dbReference>
<name>A0A5D4K988_9BACI</name>
<feature type="transmembrane region" description="Helical" evidence="1">
    <location>
        <begin position="16"/>
        <end position="49"/>
    </location>
</feature>
<evidence type="ECO:0000313" key="2">
    <source>
        <dbReference type="EMBL" id="TYR73586.1"/>
    </source>
</evidence>
<reference evidence="2 3" key="1">
    <citation type="submission" date="2019-08" db="EMBL/GenBank/DDBJ databases">
        <title>Bacillus genomes from the desert of Cuatro Cienegas, Coahuila.</title>
        <authorList>
            <person name="Olmedo-Alvarez G."/>
        </authorList>
    </citation>
    <scope>NUCLEOTIDE SEQUENCE [LARGE SCALE GENOMIC DNA]</scope>
    <source>
        <strain evidence="2 3">CH40_1T</strain>
    </source>
</reference>
<accession>A0A5D4K988</accession>
<dbReference type="PANTHER" id="PTHR34351:SF2">
    <property type="entry name" value="DUF58 DOMAIN-CONTAINING PROTEIN"/>
    <property type="match status" value="1"/>
</dbReference>
<evidence type="ECO:0000256" key="1">
    <source>
        <dbReference type="SAM" id="Phobius"/>
    </source>
</evidence>
<keyword evidence="1" id="KW-0812">Transmembrane</keyword>
<protein>
    <submittedName>
        <fullName evidence="2">DUF58 domain-containing protein</fullName>
    </submittedName>
</protein>
<dbReference type="PANTHER" id="PTHR34351">
    <property type="entry name" value="SLR1927 PROTEIN-RELATED"/>
    <property type="match status" value="1"/>
</dbReference>
<proteinExistence type="predicted"/>
<gene>
    <name evidence="2" type="ORF">FZC79_18295</name>
</gene>